<dbReference type="Proteomes" id="UP001464891">
    <property type="component" value="Unassembled WGS sequence"/>
</dbReference>
<evidence type="ECO:0000313" key="2">
    <source>
        <dbReference type="Proteomes" id="UP001464891"/>
    </source>
</evidence>
<sequence>MPAIRFSDLVVMSAGEISQIPVTHELAPNKVEELVAESNLQNWTSEMALPSLKLDEIAIAIPVHFHLSPRSGNSLSGSRLMTTLPSPLVPKSVNALSHFRVTLKLNPLD</sequence>
<accession>A0ABV0JDY8</accession>
<keyword evidence="2" id="KW-1185">Reference proteome</keyword>
<organism evidence="1 2">
    <name type="scientific">Trichocoleus desertorum GB2-A4</name>
    <dbReference type="NCBI Taxonomy" id="2933944"/>
    <lineage>
        <taxon>Bacteria</taxon>
        <taxon>Bacillati</taxon>
        <taxon>Cyanobacteriota</taxon>
        <taxon>Cyanophyceae</taxon>
        <taxon>Leptolyngbyales</taxon>
        <taxon>Trichocoleusaceae</taxon>
        <taxon>Trichocoleus</taxon>
    </lineage>
</organism>
<name>A0ABV0JDY8_9CYAN</name>
<proteinExistence type="predicted"/>
<protein>
    <submittedName>
        <fullName evidence="1">Uncharacterized protein</fullName>
    </submittedName>
</protein>
<dbReference type="EMBL" id="JAMPKM010000013">
    <property type="protein sequence ID" value="MEP0819290.1"/>
    <property type="molecule type" value="Genomic_DNA"/>
</dbReference>
<dbReference type="RefSeq" id="WP_190443043.1">
    <property type="nucleotide sequence ID" value="NZ_JAMPKM010000013.1"/>
</dbReference>
<reference evidence="1 2" key="1">
    <citation type="submission" date="2022-04" db="EMBL/GenBank/DDBJ databases">
        <title>Positive selection, recombination, and allopatry shape intraspecific diversity of widespread and dominant cyanobacteria.</title>
        <authorList>
            <person name="Wei J."/>
            <person name="Shu W."/>
            <person name="Hu C."/>
        </authorList>
    </citation>
    <scope>NUCLEOTIDE SEQUENCE [LARGE SCALE GENOMIC DNA]</scope>
    <source>
        <strain evidence="1 2">GB2-A4</strain>
    </source>
</reference>
<comment type="caution">
    <text evidence="1">The sequence shown here is derived from an EMBL/GenBank/DDBJ whole genome shotgun (WGS) entry which is preliminary data.</text>
</comment>
<evidence type="ECO:0000313" key="1">
    <source>
        <dbReference type="EMBL" id="MEP0819290.1"/>
    </source>
</evidence>
<gene>
    <name evidence="1" type="ORF">NC998_19495</name>
</gene>